<dbReference type="SUPFAM" id="SSF52540">
    <property type="entry name" value="P-loop containing nucleoside triphosphate hydrolases"/>
    <property type="match status" value="1"/>
</dbReference>
<dbReference type="InterPro" id="IPR003959">
    <property type="entry name" value="ATPase_AAA_core"/>
</dbReference>
<dbReference type="SMART" id="SM00382">
    <property type="entry name" value="AAA"/>
    <property type="match status" value="1"/>
</dbReference>
<evidence type="ECO:0000259" key="5">
    <source>
        <dbReference type="SMART" id="SM00382"/>
    </source>
</evidence>
<organism evidence="6 7">
    <name type="scientific">Parastrongyloides trichosuri</name>
    <name type="common">Possum-specific nematode worm</name>
    <dbReference type="NCBI Taxonomy" id="131310"/>
    <lineage>
        <taxon>Eukaryota</taxon>
        <taxon>Metazoa</taxon>
        <taxon>Ecdysozoa</taxon>
        <taxon>Nematoda</taxon>
        <taxon>Chromadorea</taxon>
        <taxon>Rhabditida</taxon>
        <taxon>Tylenchina</taxon>
        <taxon>Panagrolaimomorpha</taxon>
        <taxon>Strongyloidoidea</taxon>
        <taxon>Strongyloididae</taxon>
        <taxon>Parastrongyloides</taxon>
    </lineage>
</organism>
<dbReference type="GO" id="GO:0005524">
    <property type="term" value="F:ATP binding"/>
    <property type="evidence" value="ECO:0007669"/>
    <property type="project" value="UniProtKB-KW"/>
</dbReference>
<dbReference type="Proteomes" id="UP000038045">
    <property type="component" value="Unplaced"/>
</dbReference>
<dbReference type="STRING" id="131310.A0A0N4Z2K2"/>
<name>A0A0N4Z2K2_PARTI</name>
<evidence type="ECO:0000256" key="4">
    <source>
        <dbReference type="RuleBase" id="RU003651"/>
    </source>
</evidence>
<comment type="similarity">
    <text evidence="1 4">Belongs to the AAA ATPase family.</text>
</comment>
<dbReference type="Pfam" id="PF00004">
    <property type="entry name" value="AAA"/>
    <property type="match status" value="1"/>
</dbReference>
<evidence type="ECO:0000256" key="1">
    <source>
        <dbReference type="ARBA" id="ARBA00006914"/>
    </source>
</evidence>
<keyword evidence="6" id="KW-1185">Reference proteome</keyword>
<evidence type="ECO:0000313" key="6">
    <source>
        <dbReference type="Proteomes" id="UP000038045"/>
    </source>
</evidence>
<accession>A0A0N4Z2K2</accession>
<dbReference type="InterPro" id="IPR027417">
    <property type="entry name" value="P-loop_NTPase"/>
</dbReference>
<keyword evidence="2 4" id="KW-0547">Nucleotide-binding</keyword>
<dbReference type="AlphaFoldDB" id="A0A0N4Z2K2"/>
<dbReference type="InterPro" id="IPR050304">
    <property type="entry name" value="MT-severing_AAA_ATPase"/>
</dbReference>
<dbReference type="InterPro" id="IPR003960">
    <property type="entry name" value="ATPase_AAA_CS"/>
</dbReference>
<keyword evidence="3 4" id="KW-0067">ATP-binding</keyword>
<dbReference type="GO" id="GO:0016887">
    <property type="term" value="F:ATP hydrolysis activity"/>
    <property type="evidence" value="ECO:0007669"/>
    <property type="project" value="InterPro"/>
</dbReference>
<dbReference type="Gene3D" id="1.10.8.60">
    <property type="match status" value="1"/>
</dbReference>
<dbReference type="Pfam" id="PF17862">
    <property type="entry name" value="AAA_lid_3"/>
    <property type="match status" value="1"/>
</dbReference>
<proteinExistence type="inferred from homology"/>
<reference evidence="7" key="1">
    <citation type="submission" date="2017-02" db="UniProtKB">
        <authorList>
            <consortium name="WormBaseParasite"/>
        </authorList>
    </citation>
    <scope>IDENTIFICATION</scope>
</reference>
<feature type="domain" description="AAA+ ATPase" evidence="5">
    <location>
        <begin position="120"/>
        <end position="256"/>
    </location>
</feature>
<dbReference type="PANTHER" id="PTHR23074">
    <property type="entry name" value="AAA DOMAIN-CONTAINING"/>
    <property type="match status" value="1"/>
</dbReference>
<dbReference type="InterPro" id="IPR003593">
    <property type="entry name" value="AAA+_ATPase"/>
</dbReference>
<dbReference type="FunFam" id="3.40.50.300:FF:002588">
    <property type="entry name" value="ATPase, AAA family"/>
    <property type="match status" value="1"/>
</dbReference>
<dbReference type="PROSITE" id="PS00674">
    <property type="entry name" value="AAA"/>
    <property type="match status" value="1"/>
</dbReference>
<evidence type="ECO:0000256" key="2">
    <source>
        <dbReference type="ARBA" id="ARBA00022741"/>
    </source>
</evidence>
<evidence type="ECO:0000313" key="7">
    <source>
        <dbReference type="WBParaSite" id="PTRK_0000109600.1"/>
    </source>
</evidence>
<sequence length="364" mass="41175">MSIPDNSIPDIFDPEKLREERKKKIAELLALCEDCDEDDEDEEVEEREEIYKTGVLKTIPMHIIDAINGDVIVGKNDNEKEENLSWDSICGLEREKEILTESIVWPMKHPYLFKGKNQQPALNFLLFGPPGTGKTMIAKCLAAESKATFFNVASSTLGSKWCGEGEKMVKALFALAKLNAPSVVFVDEVDSFLSKRSDGEDEHIRRMKTEFLIHMDGISKEKDKQVVIIAATNKAFELDEAARRRFNKRLYIPLPDVAARKAMLIQTLDNDHVLTDDQLTMVAEKTHGFSGADITDLCAEASMYPIRDISHLLDQHIYVPLEDVRKMTFSDFIGALKTIKPSVSEEEAKSYEEFAHEFGSNFFT</sequence>
<dbReference type="PANTHER" id="PTHR23074:SF17">
    <property type="entry name" value="FIDGETIN-LIKE PROTEIN 1"/>
    <property type="match status" value="1"/>
</dbReference>
<protein>
    <submittedName>
        <fullName evidence="7">AAA domain-containing protein</fullName>
    </submittedName>
</protein>
<dbReference type="Pfam" id="PF09336">
    <property type="entry name" value="Vps4_C"/>
    <property type="match status" value="1"/>
</dbReference>
<dbReference type="WBParaSite" id="PTRK_0000109600.1">
    <property type="protein sequence ID" value="PTRK_0000109600.1"/>
    <property type="gene ID" value="PTRK_0000109600"/>
</dbReference>
<dbReference type="FunFam" id="1.10.8.60:FF:000022">
    <property type="entry name" value="Fidgetin like 1"/>
    <property type="match status" value="1"/>
</dbReference>
<dbReference type="InterPro" id="IPR015415">
    <property type="entry name" value="Spast_Vps4_C"/>
</dbReference>
<dbReference type="InterPro" id="IPR041569">
    <property type="entry name" value="AAA_lid_3"/>
</dbReference>
<evidence type="ECO:0000256" key="3">
    <source>
        <dbReference type="ARBA" id="ARBA00022840"/>
    </source>
</evidence>
<dbReference type="Gene3D" id="3.40.50.300">
    <property type="entry name" value="P-loop containing nucleotide triphosphate hydrolases"/>
    <property type="match status" value="1"/>
</dbReference>